<keyword evidence="3" id="KW-1185">Reference proteome</keyword>
<feature type="transmembrane region" description="Helical" evidence="1">
    <location>
        <begin position="48"/>
        <end position="67"/>
    </location>
</feature>
<accession>A0A9P6WP63</accession>
<name>A0A9P6WP63_9ASCO</name>
<comment type="caution">
    <text evidence="2">The sequence shown here is derived from an EMBL/GenBank/DDBJ whole genome shotgun (WGS) entry which is preliminary data.</text>
</comment>
<organism evidence="2 3">
    <name type="scientific">Pichia californica</name>
    <dbReference type="NCBI Taxonomy" id="460514"/>
    <lineage>
        <taxon>Eukaryota</taxon>
        <taxon>Fungi</taxon>
        <taxon>Dikarya</taxon>
        <taxon>Ascomycota</taxon>
        <taxon>Saccharomycotina</taxon>
        <taxon>Pichiomycetes</taxon>
        <taxon>Pichiales</taxon>
        <taxon>Pichiaceae</taxon>
        <taxon>Pichia</taxon>
    </lineage>
</organism>
<dbReference type="EMBL" id="PUHW01000025">
    <property type="protein sequence ID" value="KAG0690614.1"/>
    <property type="molecule type" value="Genomic_DNA"/>
</dbReference>
<dbReference type="InterPro" id="IPR013920">
    <property type="entry name" value="DUF1774_fun"/>
</dbReference>
<feature type="transmembrane region" description="Helical" evidence="1">
    <location>
        <begin position="178"/>
        <end position="196"/>
    </location>
</feature>
<feature type="transmembrane region" description="Helical" evidence="1">
    <location>
        <begin position="79"/>
        <end position="100"/>
    </location>
</feature>
<keyword evidence="1" id="KW-1133">Transmembrane helix</keyword>
<dbReference type="Proteomes" id="UP000697127">
    <property type="component" value="Unassembled WGS sequence"/>
</dbReference>
<evidence type="ECO:0000256" key="1">
    <source>
        <dbReference type="SAM" id="Phobius"/>
    </source>
</evidence>
<keyword evidence="1" id="KW-0472">Membrane</keyword>
<feature type="transmembrane region" description="Helical" evidence="1">
    <location>
        <begin position="224"/>
        <end position="245"/>
    </location>
</feature>
<dbReference type="PANTHER" id="PTHR37992">
    <property type="entry name" value="EXPRESSED PROTEIN"/>
    <property type="match status" value="1"/>
</dbReference>
<sequence length="268" mass="30506">MSQGLTASKASISITFLLSVIATFYYLFPVQNQPHYATPFSCSIIVTIMYWIITLLVQFLFISKSLFNTNVSLENQSNIIAIVGPHFIFSNILHSVWCFFFSNERFVISEILILLNLLNLLTLYFSHKTMSIKSLSDWLTVHLPVTGLPLSWTLYAVFWNGACLFYSHNKSLLPRLLGNIFIWEFMLVPLSLLLLYSDWSVSLSSSFLMLGVGFYQMFTKLFALQWIFAFSISAIDFAFSILFMFNNALGQVENHTPSTSSDQAPLLA</sequence>
<evidence type="ECO:0000313" key="3">
    <source>
        <dbReference type="Proteomes" id="UP000697127"/>
    </source>
</evidence>
<evidence type="ECO:0000313" key="2">
    <source>
        <dbReference type="EMBL" id="KAG0690614.1"/>
    </source>
</evidence>
<reference evidence="2" key="1">
    <citation type="submission" date="2020-11" db="EMBL/GenBank/DDBJ databases">
        <title>Kefir isolates.</title>
        <authorList>
            <person name="Marcisauskas S."/>
            <person name="Kim Y."/>
            <person name="Blasche S."/>
        </authorList>
    </citation>
    <scope>NUCLEOTIDE SEQUENCE</scope>
    <source>
        <strain evidence="2">Olga-1</strain>
    </source>
</reference>
<dbReference type="Pfam" id="PF08611">
    <property type="entry name" value="DUF1774"/>
    <property type="match status" value="1"/>
</dbReference>
<protein>
    <submittedName>
        <fullName evidence="2">Uncharacterized protein</fullName>
    </submittedName>
</protein>
<keyword evidence="1" id="KW-0812">Transmembrane</keyword>
<proteinExistence type="predicted"/>
<feature type="transmembrane region" description="Helical" evidence="1">
    <location>
        <begin position="12"/>
        <end position="28"/>
    </location>
</feature>
<dbReference type="AlphaFoldDB" id="A0A9P6WP63"/>
<feature type="transmembrane region" description="Helical" evidence="1">
    <location>
        <begin position="106"/>
        <end position="126"/>
    </location>
</feature>
<feature type="transmembrane region" description="Helical" evidence="1">
    <location>
        <begin position="138"/>
        <end position="158"/>
    </location>
</feature>
<gene>
    <name evidence="2" type="ORF">C6P40_002246</name>
</gene>
<dbReference type="PANTHER" id="PTHR37992:SF1">
    <property type="entry name" value="DUF1774-DOMAIN-CONTAINING PROTEIN"/>
    <property type="match status" value="1"/>
</dbReference>